<accession>A0A517N4S0</accession>
<feature type="region of interest" description="Disordered" evidence="1">
    <location>
        <begin position="61"/>
        <end position="82"/>
    </location>
</feature>
<dbReference type="KEGG" id="rlc:K227x_05080"/>
<gene>
    <name evidence="2" type="ORF">K227x_05080</name>
</gene>
<evidence type="ECO:0000256" key="1">
    <source>
        <dbReference type="SAM" id="MobiDB-lite"/>
    </source>
</evidence>
<dbReference type="EMBL" id="CP036525">
    <property type="protein sequence ID" value="QDT02137.1"/>
    <property type="molecule type" value="Genomic_DNA"/>
</dbReference>
<evidence type="ECO:0000313" key="3">
    <source>
        <dbReference type="Proteomes" id="UP000318538"/>
    </source>
</evidence>
<reference evidence="2 3" key="1">
    <citation type="submission" date="2019-02" db="EMBL/GenBank/DDBJ databases">
        <title>Deep-cultivation of Planctomycetes and their phenomic and genomic characterization uncovers novel biology.</title>
        <authorList>
            <person name="Wiegand S."/>
            <person name="Jogler M."/>
            <person name="Boedeker C."/>
            <person name="Pinto D."/>
            <person name="Vollmers J."/>
            <person name="Rivas-Marin E."/>
            <person name="Kohn T."/>
            <person name="Peeters S.H."/>
            <person name="Heuer A."/>
            <person name="Rast P."/>
            <person name="Oberbeckmann S."/>
            <person name="Bunk B."/>
            <person name="Jeske O."/>
            <person name="Meyerdierks A."/>
            <person name="Storesund J.E."/>
            <person name="Kallscheuer N."/>
            <person name="Luecker S."/>
            <person name="Lage O.M."/>
            <person name="Pohl T."/>
            <person name="Merkel B.J."/>
            <person name="Hornburger P."/>
            <person name="Mueller R.-W."/>
            <person name="Bruemmer F."/>
            <person name="Labrenz M."/>
            <person name="Spormann A.M."/>
            <person name="Op den Camp H."/>
            <person name="Overmann J."/>
            <person name="Amann R."/>
            <person name="Jetten M.S.M."/>
            <person name="Mascher T."/>
            <person name="Medema M.H."/>
            <person name="Devos D.P."/>
            <person name="Kaster A.-K."/>
            <person name="Ovreas L."/>
            <person name="Rohde M."/>
            <person name="Galperin M.Y."/>
            <person name="Jogler C."/>
        </authorList>
    </citation>
    <scope>NUCLEOTIDE SEQUENCE [LARGE SCALE GENOMIC DNA]</scope>
    <source>
        <strain evidence="2 3">K22_7</strain>
    </source>
</reference>
<protein>
    <submittedName>
        <fullName evidence="2">Uncharacterized protein</fullName>
    </submittedName>
</protein>
<organism evidence="2 3">
    <name type="scientific">Rubripirellula lacrimiformis</name>
    <dbReference type="NCBI Taxonomy" id="1930273"/>
    <lineage>
        <taxon>Bacteria</taxon>
        <taxon>Pseudomonadati</taxon>
        <taxon>Planctomycetota</taxon>
        <taxon>Planctomycetia</taxon>
        <taxon>Pirellulales</taxon>
        <taxon>Pirellulaceae</taxon>
        <taxon>Rubripirellula</taxon>
    </lineage>
</organism>
<evidence type="ECO:0000313" key="2">
    <source>
        <dbReference type="EMBL" id="QDT02137.1"/>
    </source>
</evidence>
<dbReference type="AlphaFoldDB" id="A0A517N4S0"/>
<name>A0A517N4S0_9BACT</name>
<dbReference type="Proteomes" id="UP000318538">
    <property type="component" value="Chromosome"/>
</dbReference>
<keyword evidence="3" id="KW-1185">Reference proteome</keyword>
<proteinExistence type="predicted"/>
<sequence>MGIQIANAWLISAGHVTRRVLEDNLRSTAPVPRSASRLRPDSLQPTYHRQIHDEWILKDTRPKETSRSFAKSIVKNRAHSHD</sequence>